<organism evidence="1 2">
    <name type="scientific">Pedobacter paludis</name>
    <dbReference type="NCBI Taxonomy" id="2203212"/>
    <lineage>
        <taxon>Bacteria</taxon>
        <taxon>Pseudomonadati</taxon>
        <taxon>Bacteroidota</taxon>
        <taxon>Sphingobacteriia</taxon>
        <taxon>Sphingobacteriales</taxon>
        <taxon>Sphingobacteriaceae</taxon>
        <taxon>Pedobacter</taxon>
    </lineage>
</organism>
<comment type="caution">
    <text evidence="1">The sequence shown here is derived from an EMBL/GenBank/DDBJ whole genome shotgun (WGS) entry which is preliminary data.</text>
</comment>
<accession>A0A317F3Z4</accession>
<dbReference type="OrthoDB" id="1442826at2"/>
<reference evidence="2" key="1">
    <citation type="submission" date="2018-05" db="EMBL/GenBank/DDBJ databases">
        <title>Pedobacter paludis sp. nov., isolated from wetland soil.</title>
        <authorList>
            <person name="Zhang Y."/>
        </authorList>
    </citation>
    <scope>NUCLEOTIDE SEQUENCE [LARGE SCALE GENOMIC DNA]</scope>
    <source>
        <strain evidence="2">R-8</strain>
    </source>
</reference>
<keyword evidence="2" id="KW-1185">Reference proteome</keyword>
<dbReference type="EMBL" id="QGNY01000001">
    <property type="protein sequence ID" value="PWS33890.1"/>
    <property type="molecule type" value="Genomic_DNA"/>
</dbReference>
<name>A0A317F3Z4_9SPHI</name>
<sequence length="93" mass="10784">MASFLKLASGNRRFRQSHLSLYSALLMYYEKASRQNPFRVSRRELMKHSAIRSYATYHKCMGELIANGLIEYEPSYHPNLSSRVTLLDNNGEP</sequence>
<dbReference type="Proteomes" id="UP000245391">
    <property type="component" value="Unassembled WGS sequence"/>
</dbReference>
<gene>
    <name evidence="1" type="ORF">DF947_00855</name>
</gene>
<evidence type="ECO:0000313" key="1">
    <source>
        <dbReference type="EMBL" id="PWS33890.1"/>
    </source>
</evidence>
<proteinExistence type="predicted"/>
<protein>
    <recommendedName>
        <fullName evidence="3">LexA repressor DNA-binding domain-containing protein</fullName>
    </recommendedName>
</protein>
<evidence type="ECO:0000313" key="2">
    <source>
        <dbReference type="Proteomes" id="UP000245391"/>
    </source>
</evidence>
<dbReference type="AlphaFoldDB" id="A0A317F3Z4"/>
<evidence type="ECO:0008006" key="3">
    <source>
        <dbReference type="Google" id="ProtNLM"/>
    </source>
</evidence>